<protein>
    <submittedName>
        <fullName evidence="1">Uncharacterized protein</fullName>
    </submittedName>
</protein>
<accession>A0ABY6K5S1</accession>
<name>A0ABY6K5S1_9ARAC</name>
<organism evidence="1 2">
    <name type="scientific">Cordylochernes scorpioides</name>
    <dbReference type="NCBI Taxonomy" id="51811"/>
    <lineage>
        <taxon>Eukaryota</taxon>
        <taxon>Metazoa</taxon>
        <taxon>Ecdysozoa</taxon>
        <taxon>Arthropoda</taxon>
        <taxon>Chelicerata</taxon>
        <taxon>Arachnida</taxon>
        <taxon>Pseudoscorpiones</taxon>
        <taxon>Cheliferoidea</taxon>
        <taxon>Chernetidae</taxon>
        <taxon>Cordylochernes</taxon>
    </lineage>
</organism>
<evidence type="ECO:0000313" key="2">
    <source>
        <dbReference type="Proteomes" id="UP001235939"/>
    </source>
</evidence>
<dbReference type="EMBL" id="CP092864">
    <property type="protein sequence ID" value="UYV63940.1"/>
    <property type="molecule type" value="Genomic_DNA"/>
</dbReference>
<proteinExistence type="predicted"/>
<evidence type="ECO:0000313" key="1">
    <source>
        <dbReference type="EMBL" id="UYV63940.1"/>
    </source>
</evidence>
<reference evidence="1 2" key="1">
    <citation type="submission" date="2022-01" db="EMBL/GenBank/DDBJ databases">
        <title>A chromosomal length assembly of Cordylochernes scorpioides.</title>
        <authorList>
            <person name="Zeh D."/>
            <person name="Zeh J."/>
        </authorList>
    </citation>
    <scope>NUCLEOTIDE SEQUENCE [LARGE SCALE GENOMIC DNA]</scope>
    <source>
        <strain evidence="1">IN4F17</strain>
        <tissue evidence="1">Whole Body</tissue>
    </source>
</reference>
<gene>
    <name evidence="1" type="ORF">LAZ67_2006084</name>
</gene>
<sequence length="122" mass="13871">MLLSNISSDSSGSILHHLHGYISPETTIGRLQARLGRFMWGSSRMSSREHPGALCRRRWRRPVDIAGQLRFASLKGVQASLHGATNGYSWLVRSQAWLTSPASDIWFSLRRRRLLILCEVRL</sequence>
<keyword evidence="2" id="KW-1185">Reference proteome</keyword>
<dbReference type="Proteomes" id="UP001235939">
    <property type="component" value="Chromosome 02"/>
</dbReference>